<dbReference type="Pfam" id="PF05222">
    <property type="entry name" value="AlaDh_PNT_N"/>
    <property type="match status" value="1"/>
</dbReference>
<reference evidence="2 3" key="1">
    <citation type="journal article" date="2015" name="Nature">
        <title>rRNA introns, odd ribosomes, and small enigmatic genomes across a large radiation of phyla.</title>
        <authorList>
            <person name="Brown C.T."/>
            <person name="Hug L.A."/>
            <person name="Thomas B.C."/>
            <person name="Sharon I."/>
            <person name="Castelle C.J."/>
            <person name="Singh A."/>
            <person name="Wilkins M.J."/>
            <person name="Williams K.H."/>
            <person name="Banfield J.F."/>
        </authorList>
    </citation>
    <scope>NUCLEOTIDE SEQUENCE [LARGE SCALE GENOMIC DNA]</scope>
</reference>
<name>A0A0G1SEN9_9BACT</name>
<gene>
    <name evidence="2" type="ORF">UX55_C0004G0011</name>
</gene>
<dbReference type="Gene3D" id="3.40.50.720">
    <property type="entry name" value="NAD(P)-binding Rossmann-like Domain"/>
    <property type="match status" value="1"/>
</dbReference>
<dbReference type="GO" id="GO:0006524">
    <property type="term" value="P:alanine catabolic process"/>
    <property type="evidence" value="ECO:0007669"/>
    <property type="project" value="TreeGrafter"/>
</dbReference>
<dbReference type="AlphaFoldDB" id="A0A0G1SEN9"/>
<dbReference type="PANTHER" id="PTHR42795">
    <property type="entry name" value="ALANINE DEHYDROGENASE"/>
    <property type="match status" value="1"/>
</dbReference>
<protein>
    <submittedName>
        <fullName evidence="2">Alanine dehydrogenase</fullName>
    </submittedName>
</protein>
<dbReference type="EMBL" id="LCMQ01000004">
    <property type="protein sequence ID" value="KKU40548.1"/>
    <property type="molecule type" value="Genomic_DNA"/>
</dbReference>
<dbReference type="PANTHER" id="PTHR42795:SF1">
    <property type="entry name" value="ALANINE DEHYDROGENASE"/>
    <property type="match status" value="1"/>
</dbReference>
<dbReference type="GO" id="GO:0005886">
    <property type="term" value="C:plasma membrane"/>
    <property type="evidence" value="ECO:0007669"/>
    <property type="project" value="TreeGrafter"/>
</dbReference>
<organism evidence="2 3">
    <name type="scientific">Candidatus Azambacteria bacterium GW2011_GWE2_46_45</name>
    <dbReference type="NCBI Taxonomy" id="1618625"/>
    <lineage>
        <taxon>Bacteria</taxon>
        <taxon>Candidatus Azamiibacteriota</taxon>
    </lineage>
</organism>
<comment type="caution">
    <text evidence="2">The sequence shown here is derived from an EMBL/GenBank/DDBJ whole genome shotgun (WGS) entry which is preliminary data.</text>
</comment>
<evidence type="ECO:0000313" key="3">
    <source>
        <dbReference type="Proteomes" id="UP000034202"/>
    </source>
</evidence>
<dbReference type="PATRIC" id="fig|1618625.3.peg.61"/>
<dbReference type="Proteomes" id="UP000034202">
    <property type="component" value="Unassembled WGS sequence"/>
</dbReference>
<dbReference type="SUPFAM" id="SSF52283">
    <property type="entry name" value="Formate/glycerate dehydrogenase catalytic domain-like"/>
    <property type="match status" value="1"/>
</dbReference>
<dbReference type="GO" id="GO:0000286">
    <property type="term" value="F:alanine dehydrogenase activity"/>
    <property type="evidence" value="ECO:0007669"/>
    <property type="project" value="TreeGrafter"/>
</dbReference>
<sequence length="52" mass="5437">MKIGIPKEIKNGEGRVALTPAGVKKLTAEGHVVFVETGAGSLSGFVRSLRMV</sequence>
<proteinExistence type="predicted"/>
<accession>A0A0G1SEN9</accession>
<evidence type="ECO:0000259" key="1">
    <source>
        <dbReference type="Pfam" id="PF05222"/>
    </source>
</evidence>
<evidence type="ECO:0000313" key="2">
    <source>
        <dbReference type="EMBL" id="KKU40548.1"/>
    </source>
</evidence>
<dbReference type="InterPro" id="IPR007886">
    <property type="entry name" value="AlaDH/PNT_N"/>
</dbReference>
<feature type="domain" description="Alanine dehydrogenase/pyridine nucleotide transhydrogenase N-terminal" evidence="1">
    <location>
        <begin position="4"/>
        <end position="45"/>
    </location>
</feature>